<feature type="domain" description="Nuclear Testis protein N-terminal" evidence="3">
    <location>
        <begin position="22"/>
        <end position="58"/>
    </location>
</feature>
<dbReference type="AlphaFoldDB" id="A0A834Q341"/>
<organism evidence="4 5">
    <name type="scientific">Marmota monax</name>
    <name type="common">Woodchuck</name>
    <dbReference type="NCBI Taxonomy" id="9995"/>
    <lineage>
        <taxon>Eukaryota</taxon>
        <taxon>Metazoa</taxon>
        <taxon>Chordata</taxon>
        <taxon>Craniata</taxon>
        <taxon>Vertebrata</taxon>
        <taxon>Euteleostomi</taxon>
        <taxon>Mammalia</taxon>
        <taxon>Eutheria</taxon>
        <taxon>Euarchontoglires</taxon>
        <taxon>Glires</taxon>
        <taxon>Rodentia</taxon>
        <taxon>Sciuromorpha</taxon>
        <taxon>Sciuridae</taxon>
        <taxon>Xerinae</taxon>
        <taxon>Marmotini</taxon>
        <taxon>Marmota</taxon>
    </lineage>
</organism>
<proteinExistence type="inferred from homology"/>
<dbReference type="EMBL" id="WJEC01006825">
    <property type="protein sequence ID" value="KAF7471302.1"/>
    <property type="molecule type" value="Genomic_DNA"/>
</dbReference>
<evidence type="ECO:0000256" key="1">
    <source>
        <dbReference type="ARBA" id="ARBA00010586"/>
    </source>
</evidence>
<gene>
    <name evidence="4" type="ORF">GHT09_017524</name>
</gene>
<dbReference type="InterPro" id="IPR024310">
    <property type="entry name" value="NUT"/>
</dbReference>
<accession>A0A834Q341</accession>
<sequence length="58" mass="6702">MKEGDLVDTDPDEFQPSASVSSRQDPTMTMEEGLRKGLQEWQRTSNFDRSVFYETAEK</sequence>
<comment type="similarity">
    <text evidence="1">Belongs to the NUT family.</text>
</comment>
<dbReference type="InterPro" id="IPR024309">
    <property type="entry name" value="NUT_N"/>
</dbReference>
<dbReference type="PANTHER" id="PTHR22879">
    <property type="entry name" value="NUT FAMILY MEMBER 1"/>
    <property type="match status" value="1"/>
</dbReference>
<name>A0A834Q341_MARMO</name>
<evidence type="ECO:0000313" key="5">
    <source>
        <dbReference type="Proteomes" id="UP000662637"/>
    </source>
</evidence>
<reference evidence="4" key="1">
    <citation type="submission" date="2020-08" db="EMBL/GenBank/DDBJ databases">
        <authorList>
            <person name="Shumante A."/>
            <person name="Zimin A.V."/>
            <person name="Puiu D."/>
            <person name="Salzberg S.L."/>
        </authorList>
    </citation>
    <scope>NUCLEOTIDE SEQUENCE</scope>
    <source>
        <strain evidence="4">WC2-LM</strain>
        <tissue evidence="4">Liver</tissue>
    </source>
</reference>
<feature type="compositionally biased region" description="Polar residues" evidence="2">
    <location>
        <begin position="16"/>
        <end position="27"/>
    </location>
</feature>
<evidence type="ECO:0000259" key="3">
    <source>
        <dbReference type="Pfam" id="PF12881"/>
    </source>
</evidence>
<protein>
    <recommendedName>
        <fullName evidence="3">Nuclear Testis protein N-terminal domain-containing protein</fullName>
    </recommendedName>
</protein>
<dbReference type="Pfam" id="PF12881">
    <property type="entry name" value="NUT"/>
    <property type="match status" value="1"/>
</dbReference>
<feature type="compositionally biased region" description="Acidic residues" evidence="2">
    <location>
        <begin position="1"/>
        <end position="13"/>
    </location>
</feature>
<feature type="region of interest" description="Disordered" evidence="2">
    <location>
        <begin position="1"/>
        <end position="29"/>
    </location>
</feature>
<evidence type="ECO:0000256" key="2">
    <source>
        <dbReference type="SAM" id="MobiDB-lite"/>
    </source>
</evidence>
<comment type="caution">
    <text evidence="4">The sequence shown here is derived from an EMBL/GenBank/DDBJ whole genome shotgun (WGS) entry which is preliminary data.</text>
</comment>
<evidence type="ECO:0000313" key="4">
    <source>
        <dbReference type="EMBL" id="KAF7471302.1"/>
    </source>
</evidence>
<dbReference type="Proteomes" id="UP000662637">
    <property type="component" value="Unassembled WGS sequence"/>
</dbReference>